<protein>
    <submittedName>
        <fullName evidence="1">Uncharacterized protein</fullName>
    </submittedName>
</protein>
<accession>X1FSV0</accession>
<feature type="non-terminal residue" evidence="1">
    <location>
        <position position="1"/>
    </location>
</feature>
<proteinExistence type="predicted"/>
<comment type="caution">
    <text evidence="1">The sequence shown here is derived from an EMBL/GenBank/DDBJ whole genome shotgun (WGS) entry which is preliminary data.</text>
</comment>
<dbReference type="AlphaFoldDB" id="X1FSV0"/>
<sequence>LTEYLNERIWQFTELEEFISDDDPSDDTYTLLRENDPLFWGDDKWLDYVMIYDENYNYYGAAVQASEVDHQLHYVSGSDYFVWNNNFDQFQEYYGTQIQLPLMVYPNTDLYFTYCTSTSWQTPIFLDYGGIDTSTLDIIFDYGYLLTPRYEFWGDTVYENSVYDYDVTQYYSETFTVYSASAGSDYTHPFEVDDYSFENDFTNLQLFKVIGLEPTMEDVEIIDDDVNYDIIFDIANKEIRIIVLAGEDLTTFDLITVMLSFS</sequence>
<dbReference type="EMBL" id="BARU01019069">
    <property type="protein sequence ID" value="GAH48756.1"/>
    <property type="molecule type" value="Genomic_DNA"/>
</dbReference>
<gene>
    <name evidence="1" type="ORF">S03H2_31450</name>
</gene>
<organism evidence="1">
    <name type="scientific">marine sediment metagenome</name>
    <dbReference type="NCBI Taxonomy" id="412755"/>
    <lineage>
        <taxon>unclassified sequences</taxon>
        <taxon>metagenomes</taxon>
        <taxon>ecological metagenomes</taxon>
    </lineage>
</organism>
<evidence type="ECO:0000313" key="1">
    <source>
        <dbReference type="EMBL" id="GAH48756.1"/>
    </source>
</evidence>
<name>X1FSV0_9ZZZZ</name>
<reference evidence="1" key="1">
    <citation type="journal article" date="2014" name="Front. Microbiol.">
        <title>High frequency of phylogenetically diverse reductive dehalogenase-homologous genes in deep subseafloor sedimentary metagenomes.</title>
        <authorList>
            <person name="Kawai M."/>
            <person name="Futagami T."/>
            <person name="Toyoda A."/>
            <person name="Takaki Y."/>
            <person name="Nishi S."/>
            <person name="Hori S."/>
            <person name="Arai W."/>
            <person name="Tsubouchi T."/>
            <person name="Morono Y."/>
            <person name="Uchiyama I."/>
            <person name="Ito T."/>
            <person name="Fujiyama A."/>
            <person name="Inagaki F."/>
            <person name="Takami H."/>
        </authorList>
    </citation>
    <scope>NUCLEOTIDE SEQUENCE</scope>
    <source>
        <strain evidence="1">Expedition CK06-06</strain>
    </source>
</reference>